<evidence type="ECO:0000256" key="6">
    <source>
        <dbReference type="ARBA" id="ARBA00023159"/>
    </source>
</evidence>
<dbReference type="Pfam" id="PF18296">
    <property type="entry name" value="MID_MedPIWI"/>
    <property type="match status" value="1"/>
</dbReference>
<evidence type="ECO:0000313" key="17">
    <source>
        <dbReference type="Proteomes" id="UP000663193"/>
    </source>
</evidence>
<feature type="compositionally biased region" description="Pro residues" evidence="12">
    <location>
        <begin position="1525"/>
        <end position="1539"/>
    </location>
</feature>
<keyword evidence="17" id="KW-1185">Reference proteome</keyword>
<feature type="compositionally biased region" description="Polar residues" evidence="12">
    <location>
        <begin position="894"/>
        <end position="910"/>
    </location>
</feature>
<keyword evidence="4 11" id="KW-0678">Repressor</keyword>
<evidence type="ECO:0000259" key="14">
    <source>
        <dbReference type="Pfam" id="PF11597"/>
    </source>
</evidence>
<keyword evidence="8 11" id="KW-0539">Nucleus</keyword>
<evidence type="ECO:0000256" key="7">
    <source>
        <dbReference type="ARBA" id="ARBA00023163"/>
    </source>
</evidence>
<feature type="region of interest" description="Disordered" evidence="12">
    <location>
        <begin position="1389"/>
        <end position="1441"/>
    </location>
</feature>
<feature type="region of interest" description="Disordered" evidence="12">
    <location>
        <begin position="605"/>
        <end position="624"/>
    </location>
</feature>
<evidence type="ECO:0000256" key="1">
    <source>
        <dbReference type="ARBA" id="ARBA00004123"/>
    </source>
</evidence>
<dbReference type="Proteomes" id="UP000663193">
    <property type="component" value="Chromosome 22"/>
</dbReference>
<protein>
    <recommendedName>
        <fullName evidence="3 11">Mediator of RNA polymerase II transcription subunit 13</fullName>
    </recommendedName>
    <alternativeName>
        <fullName evidence="10 11">Mediator complex subunit 13</fullName>
    </alternativeName>
</protein>
<reference evidence="17" key="1">
    <citation type="journal article" date="2021" name="BMC Genomics">
        <title>Chromosome-level genome assembly and manually-curated proteome of model necrotroph Parastagonospora nodorum Sn15 reveals a genome-wide trove of candidate effector homologs, and redundancy of virulence-related functions within an accessory chromosome.</title>
        <authorList>
            <person name="Bertazzoni S."/>
            <person name="Jones D.A.B."/>
            <person name="Phan H.T."/>
            <person name="Tan K.-C."/>
            <person name="Hane J.K."/>
        </authorList>
    </citation>
    <scope>NUCLEOTIDE SEQUENCE [LARGE SCALE GENOMIC DNA]</scope>
    <source>
        <strain evidence="17">SN15 / ATCC MYA-4574 / FGSC 10173)</strain>
    </source>
</reference>
<feature type="region of interest" description="Disordered" evidence="12">
    <location>
        <begin position="516"/>
        <end position="538"/>
    </location>
</feature>
<name>A0A7U2ICL9_PHANO</name>
<feature type="compositionally biased region" description="Polar residues" evidence="12">
    <location>
        <begin position="1389"/>
        <end position="1415"/>
    </location>
</feature>
<dbReference type="PANTHER" id="PTHR48249:SF3">
    <property type="entry name" value="MEDIATOR OF RNA POLYMERASE II TRANSCRIPTION SUBUNIT 13"/>
    <property type="match status" value="1"/>
</dbReference>
<comment type="similarity">
    <text evidence="2 11">Belongs to the Mediator complex subunit 13 family.</text>
</comment>
<feature type="compositionally biased region" description="Polar residues" evidence="12">
    <location>
        <begin position="483"/>
        <end position="497"/>
    </location>
</feature>
<evidence type="ECO:0000256" key="10">
    <source>
        <dbReference type="ARBA" id="ARBA00032008"/>
    </source>
</evidence>
<evidence type="ECO:0000256" key="8">
    <source>
        <dbReference type="ARBA" id="ARBA00023242"/>
    </source>
</evidence>
<comment type="subunit">
    <text evidence="11">Component of the SRB8-11 complex, which itself associates with the Mediator complex.</text>
</comment>
<evidence type="ECO:0000256" key="4">
    <source>
        <dbReference type="ARBA" id="ARBA00022491"/>
    </source>
</evidence>
<accession>A0A7U2ICL9</accession>
<dbReference type="GO" id="GO:0003712">
    <property type="term" value="F:transcription coregulator activity"/>
    <property type="evidence" value="ECO:0007669"/>
    <property type="project" value="InterPro"/>
</dbReference>
<feature type="region of interest" description="Disordered" evidence="12">
    <location>
        <begin position="658"/>
        <end position="702"/>
    </location>
</feature>
<proteinExistence type="inferred from homology"/>
<sequence>MEFLKTCTTNAQAIGDFEAIAYQAFSITRDTKQPVTHNADGNSSDLLRTAEAELRHGRHLVTQDASRPWLWYFKPTTVDAGSQDVVELPVVEGYVLHHEQAGFMKASEMARPPMRPGNPHAFASPATTPSRTASPNNAQGANVRTTQGGNQAGASEQQQPLDCFVVYELFASAVTALVSFFLVKDCGAVALNYRTFVSKVEPQQEEGKIVTDLDRLYWLTSVHVHWFSSGTLLVSTSTERTLALQCLGDLSEDEQQKLVDRCIRVAPNAMLASISSFDDPRQLSADDSNRRTSKKKAKMDSLEQNIEKWRMSVQRWLSRRGYSLPNLDKNSAWVTIRVGQLAQFPAMSPHLPTSARDVLWPRSLCFMQSLVPVGTLSYGANESSISPPFQDDLKWFEVPGSAGFRDPIDAAQDWFTGQLERDKILDMQRKAKKAEEDAMRRKDEAPGLYPSSPFTARTGVYGDLQPVSGVYPTPPDGIVPGTGISSTDTPSVSGTASNVVLVPGGNTPAINLSAPQDYTTTDNQQHASTSPTFPAPLEPFQTSGEDDDLFEDMEGDGFGGPDVEEADFDFFDGPDGDDVNMADAPALPETTNKPHKQLNNDVAMAHEEEHSVKEEMSDPLAALESALAAPYRPINDGMPEEKVSEKEAKAVVPVEALATSPAQIKQNPPAKKEATPPLSPSAIAKTLQPSPPKKQSSFPASLQRTNSAFHSLDFSRRLSLVDAKYQDGRFAARIEKTEDDESAVNPGRLKSLKDLPLLNKLRYAVASASTAKSTEALSLARAVSDDSASDSESETSDMSEGSPEDPVDTHPLPYLGRLIIPAKRKLPTEGHGTPLSVTSFAESLAGDWQDSNSLLLDESSLTFFEPNTWDWSIVRLPPPSERPPNGARYAIPSLPSSVMQLPDTPTSQPDLSMEPPEEKPLNGKESIAVTQILTDQIVSATLDLLDENALVESTSSIEPSSETRWQICIKELFPKAAECTLSALIAIHDVFPDLSAQAKGQQRPPPRKPNESNAIPSNHMYPMNPPFIRVRRAETHWDLLPPSIAFWEPLGLAPASPPKNVVAFCIYPHSASLRPILDRFMLNLQLAYDTCKLGSHARVETVIEYEGGLVPVKANSQTSAKEAFRALKDTCIQLGKLLAIQYAQLGEQQDTKIDAFVVYMVDPFGNPAALWELCSAFWSLFQAYGQGPPGRSDPTPKPDLVLQIIPIKYLASFDVPVILDAATYVSLAREVYDRCPPSVASTDKTPLSIYKAPAFQLEESLPRNVQFKLLSEPPQDLLRENSYMHIAYAISLDGNWLTAAWSDSCGKSQAVVSYHLGTRVFGDIAKEIWQTTIEILQARRVQWRVCIAKSGPLDREELETWVLLITCPTQVNLFLTILTVIEDPPYKFTPTTPAPSNSSAQANTNTPGSTPQTGVSPDPTIGLTPAATPSADPAPDPAADPEARLIDVTDETWGIILAHRLHNSNSTNQFSPALISGLLVKRGITHATSNSIHHPIPDPLPGPITVAVNILWIGAVGSTRAATSPFPPESPGGSAPPSPAERSTSSLMWTPTVQTRSTAENLLKEVLAQFRALGLLAKLKGMRGTRHGTVPWHIVAAKRGVEGLGRVCGTPV</sequence>
<evidence type="ECO:0000256" key="12">
    <source>
        <dbReference type="SAM" id="MobiDB-lite"/>
    </source>
</evidence>
<feature type="compositionally biased region" description="Polar residues" evidence="12">
    <location>
        <begin position="125"/>
        <end position="154"/>
    </location>
</feature>
<keyword evidence="7 11" id="KW-0804">Transcription</keyword>
<feature type="compositionally biased region" description="Basic and acidic residues" evidence="12">
    <location>
        <begin position="605"/>
        <end position="616"/>
    </location>
</feature>
<feature type="compositionally biased region" description="Basic and acidic residues" evidence="12">
    <location>
        <begin position="434"/>
        <end position="445"/>
    </location>
</feature>
<feature type="domain" description="MID" evidence="15">
    <location>
        <begin position="1059"/>
        <end position="1237"/>
    </location>
</feature>
<dbReference type="PANTHER" id="PTHR48249">
    <property type="entry name" value="MEDIATOR OF RNA POLYMERASE II TRANSCRIPTION SUBUNIT 13"/>
    <property type="match status" value="1"/>
</dbReference>
<organism evidence="16 17">
    <name type="scientific">Phaeosphaeria nodorum (strain SN15 / ATCC MYA-4574 / FGSC 10173)</name>
    <name type="common">Glume blotch fungus</name>
    <name type="synonym">Parastagonospora nodorum</name>
    <dbReference type="NCBI Taxonomy" id="321614"/>
    <lineage>
        <taxon>Eukaryota</taxon>
        <taxon>Fungi</taxon>
        <taxon>Dikarya</taxon>
        <taxon>Ascomycota</taxon>
        <taxon>Pezizomycotina</taxon>
        <taxon>Dothideomycetes</taxon>
        <taxon>Pleosporomycetidae</taxon>
        <taxon>Pleosporales</taxon>
        <taxon>Pleosporineae</taxon>
        <taxon>Phaeosphaeriaceae</taxon>
        <taxon>Parastagonospora</taxon>
    </lineage>
</organism>
<feature type="region of interest" description="Disordered" evidence="12">
    <location>
        <begin position="279"/>
        <end position="298"/>
    </location>
</feature>
<comment type="subcellular location">
    <subcellularLocation>
        <location evidence="1 11">Nucleus</location>
    </subcellularLocation>
</comment>
<evidence type="ECO:0000313" key="16">
    <source>
        <dbReference type="EMBL" id="QRD07308.1"/>
    </source>
</evidence>
<feature type="compositionally biased region" description="Polar residues" evidence="12">
    <location>
        <begin position="516"/>
        <end position="532"/>
    </location>
</feature>
<evidence type="ECO:0000256" key="11">
    <source>
        <dbReference type="RuleBase" id="RU364134"/>
    </source>
</evidence>
<feature type="region of interest" description="Disordered" evidence="12">
    <location>
        <begin position="112"/>
        <end position="154"/>
    </location>
</feature>
<feature type="region of interest" description="Disordered" evidence="12">
    <location>
        <begin position="997"/>
        <end position="1018"/>
    </location>
</feature>
<dbReference type="OrthoDB" id="103819at2759"/>
<dbReference type="GO" id="GO:0016592">
    <property type="term" value="C:mediator complex"/>
    <property type="evidence" value="ECO:0007669"/>
    <property type="project" value="InterPro"/>
</dbReference>
<feature type="region of interest" description="Disordered" evidence="12">
    <location>
        <begin position="434"/>
        <end position="454"/>
    </location>
</feature>
<evidence type="ECO:0000256" key="3">
    <source>
        <dbReference type="ARBA" id="ARBA00019618"/>
    </source>
</evidence>
<comment type="function">
    <text evidence="9 11">Component of the SRB8-11 complex. The SRB8-11 complex is a regulatory module of the Mediator complex which is itself involved in regulation of basal and activated RNA polymerase II-dependent transcription. The SRB8-11 complex may be involved in the transcriptional repression of a subset of genes regulated by Mediator. It may inhibit the association of the Mediator complex with RNA polymerase II to form the holoenzyme complex.</text>
</comment>
<feature type="region of interest" description="Disordered" evidence="12">
    <location>
        <begin position="1521"/>
        <end position="1546"/>
    </location>
</feature>
<evidence type="ECO:0000256" key="2">
    <source>
        <dbReference type="ARBA" id="ARBA00009354"/>
    </source>
</evidence>
<evidence type="ECO:0000259" key="15">
    <source>
        <dbReference type="Pfam" id="PF18296"/>
    </source>
</evidence>
<feature type="domain" description="Mediator complex subunit Med13 C-terminal" evidence="13">
    <location>
        <begin position="1252"/>
        <end position="1597"/>
    </location>
</feature>
<dbReference type="Pfam" id="PF11597">
    <property type="entry name" value="Med13_N"/>
    <property type="match status" value="1"/>
</dbReference>
<dbReference type="GO" id="GO:0006357">
    <property type="term" value="P:regulation of transcription by RNA polymerase II"/>
    <property type="evidence" value="ECO:0007669"/>
    <property type="project" value="InterPro"/>
</dbReference>
<evidence type="ECO:0000256" key="5">
    <source>
        <dbReference type="ARBA" id="ARBA00023015"/>
    </source>
</evidence>
<dbReference type="InterPro" id="IPR009401">
    <property type="entry name" value="Med13_C"/>
</dbReference>
<feature type="region of interest" description="Disordered" evidence="12">
    <location>
        <begin position="892"/>
        <end position="922"/>
    </location>
</feature>
<feature type="region of interest" description="Disordered" evidence="12">
    <location>
        <begin position="781"/>
        <end position="810"/>
    </location>
</feature>
<feature type="region of interest" description="Disordered" evidence="12">
    <location>
        <begin position="466"/>
        <end position="497"/>
    </location>
</feature>
<dbReference type="VEuPathDB" id="FungiDB:JI435_124960"/>
<dbReference type="InterPro" id="IPR051139">
    <property type="entry name" value="Mediator_complx_sub13"/>
</dbReference>
<keyword evidence="5 11" id="KW-0805">Transcription regulation</keyword>
<feature type="compositionally biased region" description="Acidic residues" evidence="12">
    <location>
        <begin position="787"/>
        <end position="806"/>
    </location>
</feature>
<feature type="domain" description="Mediator complex subunit Med13 N-terminal" evidence="14">
    <location>
        <begin position="1"/>
        <end position="369"/>
    </location>
</feature>
<dbReference type="InterPro" id="IPR041285">
    <property type="entry name" value="MID_MedPIWI"/>
</dbReference>
<keyword evidence="6 11" id="KW-0010">Activator</keyword>
<dbReference type="Pfam" id="PF06333">
    <property type="entry name" value="Med13_C"/>
    <property type="match status" value="1"/>
</dbReference>
<gene>
    <name evidence="16" type="ORF">JI435_124960</name>
</gene>
<dbReference type="InterPro" id="IPR021643">
    <property type="entry name" value="Mediator_Med13_N"/>
</dbReference>
<evidence type="ECO:0000259" key="13">
    <source>
        <dbReference type="Pfam" id="PF06333"/>
    </source>
</evidence>
<evidence type="ECO:0000256" key="9">
    <source>
        <dbReference type="ARBA" id="ARBA00025661"/>
    </source>
</evidence>
<dbReference type="EMBL" id="CP069044">
    <property type="protein sequence ID" value="QRD07308.1"/>
    <property type="molecule type" value="Genomic_DNA"/>
</dbReference>